<dbReference type="PANTHER" id="PTHR32414">
    <property type="entry name" value="NEUROMEDIN-S"/>
    <property type="match status" value="1"/>
</dbReference>
<dbReference type="PANTHER" id="PTHR32414:SF2">
    <property type="entry name" value="NEUROMEDIN-S"/>
    <property type="match status" value="1"/>
</dbReference>
<dbReference type="EMBL" id="JACASE010000007">
    <property type="protein sequence ID" value="KAF6448155.1"/>
    <property type="molecule type" value="Genomic_DNA"/>
</dbReference>
<keyword evidence="2" id="KW-1185">Reference proteome</keyword>
<protein>
    <submittedName>
        <fullName evidence="1">Neuromedin S</fullName>
    </submittedName>
</protein>
<accession>A0A7J8FKP6</accession>
<name>A0A7J8FKP6_ROUAE</name>
<sequence>MWLRGLPPPEEPQEMLSSFPSSMYLWLAKKNQTLKMKRPLPQFPSILAIYCFCLLQIPSSGFPRPVADSPDGLDIVQLEDKQDMYKRFLFHYSRTQEPTYQVKTGFLPVYPLTHLAAKLISGRMKRFLQPDAGAAAVGFTRKVCEPCGEHNLPKKGLGEKIGKCLELGHLVASLDHFQKELVSQSSLRLSI</sequence>
<reference evidence="1 2" key="1">
    <citation type="journal article" date="2020" name="Nature">
        <title>Six reference-quality genomes reveal evolution of bat adaptations.</title>
        <authorList>
            <person name="Jebb D."/>
            <person name="Huang Z."/>
            <person name="Pippel M."/>
            <person name="Hughes G.M."/>
            <person name="Lavrichenko K."/>
            <person name="Devanna P."/>
            <person name="Winkler S."/>
            <person name="Jermiin L.S."/>
            <person name="Skirmuntt E.C."/>
            <person name="Katzourakis A."/>
            <person name="Burkitt-Gray L."/>
            <person name="Ray D.A."/>
            <person name="Sullivan K.A.M."/>
            <person name="Roscito J.G."/>
            <person name="Kirilenko B.M."/>
            <person name="Davalos L.M."/>
            <person name="Corthals A.P."/>
            <person name="Power M.L."/>
            <person name="Jones G."/>
            <person name="Ransome R.D."/>
            <person name="Dechmann D.K.N."/>
            <person name="Locatelli A.G."/>
            <person name="Puechmaille S.J."/>
            <person name="Fedrigo O."/>
            <person name="Jarvis E.D."/>
            <person name="Hiller M."/>
            <person name="Vernes S.C."/>
            <person name="Myers E.W."/>
            <person name="Teeling E.C."/>
        </authorList>
    </citation>
    <scope>NUCLEOTIDE SEQUENCE [LARGE SCALE GENOMIC DNA]</scope>
    <source>
        <strain evidence="1">MRouAeg1</strain>
        <tissue evidence="1">Muscle</tissue>
    </source>
</reference>
<gene>
    <name evidence="1" type="ORF">HJG63_014231</name>
</gene>
<organism evidence="1 2">
    <name type="scientific">Rousettus aegyptiacus</name>
    <name type="common">Egyptian fruit bat</name>
    <name type="synonym">Pteropus aegyptiacus</name>
    <dbReference type="NCBI Taxonomy" id="9407"/>
    <lineage>
        <taxon>Eukaryota</taxon>
        <taxon>Metazoa</taxon>
        <taxon>Chordata</taxon>
        <taxon>Craniata</taxon>
        <taxon>Vertebrata</taxon>
        <taxon>Euteleostomi</taxon>
        <taxon>Mammalia</taxon>
        <taxon>Eutheria</taxon>
        <taxon>Laurasiatheria</taxon>
        <taxon>Chiroptera</taxon>
        <taxon>Yinpterochiroptera</taxon>
        <taxon>Pteropodoidea</taxon>
        <taxon>Pteropodidae</taxon>
        <taxon>Rousettinae</taxon>
        <taxon>Rousettus</taxon>
    </lineage>
</organism>
<evidence type="ECO:0000313" key="1">
    <source>
        <dbReference type="EMBL" id="KAF6448155.1"/>
    </source>
</evidence>
<dbReference type="InterPro" id="IPR043253">
    <property type="entry name" value="NmS"/>
</dbReference>
<proteinExistence type="predicted"/>
<evidence type="ECO:0000313" key="2">
    <source>
        <dbReference type="Proteomes" id="UP000593571"/>
    </source>
</evidence>
<dbReference type="Proteomes" id="UP000593571">
    <property type="component" value="Unassembled WGS sequence"/>
</dbReference>
<comment type="caution">
    <text evidence="1">The sequence shown here is derived from an EMBL/GenBank/DDBJ whole genome shotgun (WGS) entry which is preliminary data.</text>
</comment>
<dbReference type="AlphaFoldDB" id="A0A7J8FKP6"/>